<feature type="region of interest" description="Disordered" evidence="2">
    <location>
        <begin position="77"/>
        <end position="117"/>
    </location>
</feature>
<name>G9N7P0_HYPVG</name>
<dbReference type="Proteomes" id="UP000007115">
    <property type="component" value="Unassembled WGS sequence"/>
</dbReference>
<dbReference type="HOGENOM" id="CLU_006646_0_0_1"/>
<feature type="compositionally biased region" description="Polar residues" evidence="2">
    <location>
        <begin position="440"/>
        <end position="452"/>
    </location>
</feature>
<feature type="region of interest" description="Disordered" evidence="2">
    <location>
        <begin position="547"/>
        <end position="577"/>
    </location>
</feature>
<keyword evidence="1" id="KW-0862">Zinc</keyword>
<accession>G9N7P0</accession>
<feature type="domain" description="C3H1-type" evidence="3">
    <location>
        <begin position="984"/>
        <end position="1012"/>
    </location>
</feature>
<dbReference type="STRING" id="413071.G9N7P0"/>
<evidence type="ECO:0000256" key="1">
    <source>
        <dbReference type="PROSITE-ProRule" id="PRU00723"/>
    </source>
</evidence>
<feature type="region of interest" description="Disordered" evidence="2">
    <location>
        <begin position="389"/>
        <end position="465"/>
    </location>
</feature>
<reference evidence="4 5" key="1">
    <citation type="journal article" date="2011" name="Genome Biol.">
        <title>Comparative genome sequence analysis underscores mycoparasitism as the ancestral life style of Trichoderma.</title>
        <authorList>
            <person name="Kubicek C.P."/>
            <person name="Herrera-Estrella A."/>
            <person name="Seidl-Seiboth V."/>
            <person name="Martinez D.A."/>
            <person name="Druzhinina I.S."/>
            <person name="Thon M."/>
            <person name="Zeilinger S."/>
            <person name="Casas-Flores S."/>
            <person name="Horwitz B.A."/>
            <person name="Mukherjee P.K."/>
            <person name="Mukherjee M."/>
            <person name="Kredics L."/>
            <person name="Alcaraz L.D."/>
            <person name="Aerts A."/>
            <person name="Antal Z."/>
            <person name="Atanasova L."/>
            <person name="Cervantes-Badillo M.G."/>
            <person name="Challacombe J."/>
            <person name="Chertkov O."/>
            <person name="McCluskey K."/>
            <person name="Coulpier F."/>
            <person name="Deshpande N."/>
            <person name="von Doehren H."/>
            <person name="Ebbole D.J."/>
            <person name="Esquivel-Naranjo E.U."/>
            <person name="Fekete E."/>
            <person name="Flipphi M."/>
            <person name="Glaser F."/>
            <person name="Gomez-Rodriguez E.Y."/>
            <person name="Gruber S."/>
            <person name="Han C."/>
            <person name="Henrissat B."/>
            <person name="Hermosa R."/>
            <person name="Hernandez-Onate M."/>
            <person name="Karaffa L."/>
            <person name="Kosti I."/>
            <person name="Le Crom S."/>
            <person name="Lindquist E."/>
            <person name="Lucas S."/>
            <person name="Luebeck M."/>
            <person name="Luebeck P.S."/>
            <person name="Margeot A."/>
            <person name="Metz B."/>
            <person name="Misra M."/>
            <person name="Nevalainen H."/>
            <person name="Omann M."/>
            <person name="Packer N."/>
            <person name="Perrone G."/>
            <person name="Uresti-Rivera E.E."/>
            <person name="Salamov A."/>
            <person name="Schmoll M."/>
            <person name="Seiboth B."/>
            <person name="Shapiro H."/>
            <person name="Sukno S."/>
            <person name="Tamayo-Ramos J.A."/>
            <person name="Tisch D."/>
            <person name="Wiest A."/>
            <person name="Wilkinson H.H."/>
            <person name="Zhang M."/>
            <person name="Coutinho P.M."/>
            <person name="Kenerley C.M."/>
            <person name="Monte E."/>
            <person name="Baker S.E."/>
            <person name="Grigoriev I.V."/>
        </authorList>
    </citation>
    <scope>NUCLEOTIDE SEQUENCE [LARGE SCALE GENOMIC DNA]</scope>
    <source>
        <strain evidence="5">Gv29-8 / FGSC 10586</strain>
    </source>
</reference>
<keyword evidence="5" id="KW-1185">Reference proteome</keyword>
<feature type="compositionally biased region" description="Polar residues" evidence="2">
    <location>
        <begin position="766"/>
        <end position="778"/>
    </location>
</feature>
<dbReference type="eggNOG" id="KOG4839">
    <property type="taxonomic scope" value="Eukaryota"/>
</dbReference>
<keyword evidence="1" id="KW-0863">Zinc-finger</keyword>
<dbReference type="GeneID" id="25792041"/>
<feature type="compositionally biased region" description="Basic and acidic residues" evidence="2">
    <location>
        <begin position="311"/>
        <end position="323"/>
    </location>
</feature>
<sequence length="1086" mass="118103">MAQSGYGYDPMHGYHPQAPYAHQPYPSYPASTHSYPNGAVQTIVHNEPAPRDSYNPHNVIPGLGLNFSQNTAQWPAPWATQQPSFGRAPPAATEKNGPSQQTDMSEEGEVSEGEVEDVYEPRGAEVIADLPYAHGNTGYSAGFSNPNGIQVAEDPSAAFSAGRDRSGSYSPYLSPQEIDHQAMADSPDKPQSNPPKSSQSSPKTSEPNHIVSNASPAKSITTARKQAQDAILRLWPLNVRYQNYVDEGIDETLLGGLFEELGFDKALPSNITATESSHEKEATSGTKDETLHTDSNQRRNSTEENPASAPVKDKSEERKDRIARLLAAKNSKPSTSAAVASFPTRAPGSVSTPSSHTPVPRQQGSAKTQSEKSKLLYQKMEALRKARELEARGQKRPHSDVLSHRNHPAKSNVDGSTVTATASFDTSTSGMHPASREHTPGQSESPNGQLPQSIPGLFLSSTPQPSHSIQLLNLERPASTSLVDSNPRPFKRPFGQTRRSRPFLIDVSDDEDDTEMDIDSPEQKVVSLASRPHPTLKTSISLRSIPSASDSAAAAQQYSSPLTSPPSGGGDNHARNNLDSMTKKIEAMKRRIAEAEARKKARQSRPESPALPTLNDDSPNSSFEAAIANKDTVVPALSSIEPRELSRSTPSISGPSPGVLHQLSESSPQSGNERRRSRSRAASERLPVIEARRREQQLKLQLLQAQVANIQREIQRTLEEEEKLKLDVGTESDSEQTQEQQDEALTPSKPPSPSSPLTDAMDIASISPQSNNSAQHGQEASLHQIEESLEEHQPVQTANTATVIVGNASQDAIQSAMSTDDDANGTAAVEEAQDMAISEAGDSNNSESDDGSDDYEPPDVELSSPSRNLSRASTPFSPAPADLVSIPETSPHGFQDQDNMTNAIATQQISTVQQDTASESGREVDVALQANGRSLYLIANQVDQTTFVPYESPLRYFHAYRFHPEYSQSVAGGLRSLTYSNKIDVKQEMCPDELVNNSCPRGKECEFQHFESMQAPDDQILLQLGAHGDFEEQKKHEYISGLRHLLTDFRNRKVKDFQTISQGIIDYRAQFLGDKSKILPLGGVTI</sequence>
<feature type="region of interest" description="Disordered" evidence="2">
    <location>
        <begin position="726"/>
        <end position="781"/>
    </location>
</feature>
<feature type="compositionally biased region" description="Basic and acidic residues" evidence="2">
    <location>
        <begin position="389"/>
        <end position="403"/>
    </location>
</feature>
<feature type="compositionally biased region" description="Low complexity" evidence="2">
    <location>
        <begin position="189"/>
        <end position="208"/>
    </location>
</feature>
<evidence type="ECO:0000313" key="5">
    <source>
        <dbReference type="Proteomes" id="UP000007115"/>
    </source>
</evidence>
<feature type="compositionally biased region" description="Acidic residues" evidence="2">
    <location>
        <begin position="730"/>
        <end position="742"/>
    </location>
</feature>
<dbReference type="AlphaFoldDB" id="G9N7P0"/>
<dbReference type="OMA" id="PHNIRYS"/>
<feature type="compositionally biased region" description="Polar residues" evidence="2">
    <location>
        <begin position="413"/>
        <end position="430"/>
    </location>
</feature>
<keyword evidence="1" id="KW-0479">Metal-binding</keyword>
<feature type="compositionally biased region" description="Acidic residues" evidence="2">
    <location>
        <begin position="847"/>
        <end position="859"/>
    </location>
</feature>
<dbReference type="OrthoDB" id="1922977at2759"/>
<feature type="zinc finger region" description="C3H1-type" evidence="1">
    <location>
        <begin position="984"/>
        <end position="1012"/>
    </location>
</feature>
<dbReference type="VEuPathDB" id="FungiDB:TRIVIDRAFT_226841"/>
<feature type="compositionally biased region" description="Acidic residues" evidence="2">
    <location>
        <begin position="104"/>
        <end position="117"/>
    </location>
</feature>
<feature type="compositionally biased region" description="Polar residues" evidence="2">
    <location>
        <begin position="863"/>
        <end position="876"/>
    </location>
</feature>
<proteinExistence type="predicted"/>
<feature type="compositionally biased region" description="Polar residues" evidence="2">
    <location>
        <begin position="210"/>
        <end position="222"/>
    </location>
</feature>
<feature type="region of interest" description="Disordered" evidence="2">
    <location>
        <begin position="639"/>
        <end position="688"/>
    </location>
</feature>
<feature type="region of interest" description="Disordered" evidence="2">
    <location>
        <begin position="839"/>
        <end position="883"/>
    </location>
</feature>
<dbReference type="GO" id="GO:0008270">
    <property type="term" value="F:zinc ion binding"/>
    <property type="evidence" value="ECO:0007669"/>
    <property type="project" value="UniProtKB-KW"/>
</dbReference>
<evidence type="ECO:0000313" key="4">
    <source>
        <dbReference type="EMBL" id="EHK17006.1"/>
    </source>
</evidence>
<dbReference type="InterPro" id="IPR000571">
    <property type="entry name" value="Znf_CCCH"/>
</dbReference>
<dbReference type="PROSITE" id="PS50103">
    <property type="entry name" value="ZF_C3H1"/>
    <property type="match status" value="1"/>
</dbReference>
<feature type="compositionally biased region" description="Low complexity" evidence="2">
    <location>
        <begin position="547"/>
        <end position="566"/>
    </location>
</feature>
<evidence type="ECO:0000259" key="3">
    <source>
        <dbReference type="PROSITE" id="PS50103"/>
    </source>
</evidence>
<dbReference type="InParanoid" id="G9N7P0"/>
<evidence type="ECO:0000256" key="2">
    <source>
        <dbReference type="SAM" id="MobiDB-lite"/>
    </source>
</evidence>
<gene>
    <name evidence="4" type="ORF">TRIVIDRAFT_226841</name>
</gene>
<feature type="compositionally biased region" description="Basic and acidic residues" evidence="2">
    <location>
        <begin position="276"/>
        <end position="302"/>
    </location>
</feature>
<dbReference type="EMBL" id="ABDF02000089">
    <property type="protein sequence ID" value="EHK17006.1"/>
    <property type="molecule type" value="Genomic_DNA"/>
</dbReference>
<feature type="region of interest" description="Disordered" evidence="2">
    <location>
        <begin position="273"/>
        <end position="373"/>
    </location>
</feature>
<feature type="compositionally biased region" description="Acidic residues" evidence="2">
    <location>
        <begin position="507"/>
        <end position="519"/>
    </location>
</feature>
<feature type="region of interest" description="Disordered" evidence="2">
    <location>
        <begin position="480"/>
        <end position="519"/>
    </location>
</feature>
<organism evidence="4 5">
    <name type="scientific">Hypocrea virens (strain Gv29-8 / FGSC 10586)</name>
    <name type="common">Gliocladium virens</name>
    <name type="synonym">Trichoderma virens</name>
    <dbReference type="NCBI Taxonomy" id="413071"/>
    <lineage>
        <taxon>Eukaryota</taxon>
        <taxon>Fungi</taxon>
        <taxon>Dikarya</taxon>
        <taxon>Ascomycota</taxon>
        <taxon>Pezizomycotina</taxon>
        <taxon>Sordariomycetes</taxon>
        <taxon>Hypocreomycetidae</taxon>
        <taxon>Hypocreales</taxon>
        <taxon>Hypocreaceae</taxon>
        <taxon>Trichoderma</taxon>
    </lineage>
</organism>
<dbReference type="RefSeq" id="XP_013951209.1">
    <property type="nucleotide sequence ID" value="XM_014095734.1"/>
</dbReference>
<feature type="region of interest" description="Disordered" evidence="2">
    <location>
        <begin position="181"/>
        <end position="222"/>
    </location>
</feature>
<comment type="caution">
    <text evidence="4">The sequence shown here is derived from an EMBL/GenBank/DDBJ whole genome shotgun (WGS) entry which is preliminary data.</text>
</comment>
<protein>
    <recommendedName>
        <fullName evidence="3">C3H1-type domain-containing protein</fullName>
    </recommendedName>
</protein>
<feature type="compositionally biased region" description="Low complexity" evidence="2">
    <location>
        <begin position="347"/>
        <end position="360"/>
    </location>
</feature>
<feature type="region of interest" description="Disordered" evidence="2">
    <location>
        <begin position="592"/>
        <end position="622"/>
    </location>
</feature>